<reference evidence="1 2" key="1">
    <citation type="journal article" date="2011" name="PLoS Genet.">
        <title>Comparative genomic analysis of human fungal pathogens causing paracoccidioidomycosis.</title>
        <authorList>
            <person name="Desjardins C.A."/>
            <person name="Champion M.D."/>
            <person name="Holder J.W."/>
            <person name="Muszewska A."/>
            <person name="Goldberg J."/>
            <person name="Bailao A.M."/>
            <person name="Brigido M.M."/>
            <person name="Ferreira M.E."/>
            <person name="Garcia A.M."/>
            <person name="Grynberg M."/>
            <person name="Gujja S."/>
            <person name="Heiman D.I."/>
            <person name="Henn M.R."/>
            <person name="Kodira C.D."/>
            <person name="Leon-Narvaez H."/>
            <person name="Longo L.V."/>
            <person name="Ma L.J."/>
            <person name="Malavazi I."/>
            <person name="Matsuo A.L."/>
            <person name="Morais F.V."/>
            <person name="Pereira M."/>
            <person name="Rodriguez-Brito S."/>
            <person name="Sakthikumar S."/>
            <person name="Salem-Izacc S.M."/>
            <person name="Sykes S.M."/>
            <person name="Teixeira M.M."/>
            <person name="Vallejo M.C."/>
            <person name="Walter M.E."/>
            <person name="Yandava C."/>
            <person name="Young S."/>
            <person name="Zeng Q."/>
            <person name="Zucker J."/>
            <person name="Felipe M.S."/>
            <person name="Goldman G.H."/>
            <person name="Haas B.J."/>
            <person name="McEwen J.G."/>
            <person name="Nino-Vega G."/>
            <person name="Puccia R."/>
            <person name="San-Blas G."/>
            <person name="Soares C.M."/>
            <person name="Birren B.W."/>
            <person name="Cuomo C.A."/>
        </authorList>
    </citation>
    <scope>NUCLEOTIDE SEQUENCE [LARGE SCALE GENOMIC DNA]</scope>
    <source>
        <strain evidence="2">ATCC MYA-826 / Pb01</strain>
    </source>
</reference>
<dbReference type="HOGENOM" id="CLU_2923243_0_0_1"/>
<evidence type="ECO:0000313" key="1">
    <source>
        <dbReference type="EMBL" id="KGQ01173.1"/>
    </source>
</evidence>
<name>A0A0A2V137_PARBA</name>
<keyword evidence="2" id="KW-1185">Reference proteome</keyword>
<dbReference type="Proteomes" id="UP000002059">
    <property type="component" value="Partially assembled WGS sequence"/>
</dbReference>
<gene>
    <name evidence="1" type="ORF">PAAG_12117</name>
</gene>
<dbReference type="KEGG" id="pbl:PAAG_12117"/>
<proteinExistence type="predicted"/>
<accession>A0A0A2V137</accession>
<protein>
    <submittedName>
        <fullName evidence="1">Uncharacterized protein</fullName>
    </submittedName>
</protein>
<dbReference type="AlphaFoldDB" id="A0A0A2V137"/>
<sequence>MRNDRWKPGTEIVAGFCILGLATQYHPEAFPAQWLTGKKNARTASGTARHGTSHLVYRADT</sequence>
<dbReference type="GeneID" id="26970878"/>
<organism evidence="1 2">
    <name type="scientific">Paracoccidioides lutzii (strain ATCC MYA-826 / Pb01)</name>
    <name type="common">Paracoccidioides brasiliensis</name>
    <dbReference type="NCBI Taxonomy" id="502779"/>
    <lineage>
        <taxon>Eukaryota</taxon>
        <taxon>Fungi</taxon>
        <taxon>Dikarya</taxon>
        <taxon>Ascomycota</taxon>
        <taxon>Pezizomycotina</taxon>
        <taxon>Eurotiomycetes</taxon>
        <taxon>Eurotiomycetidae</taxon>
        <taxon>Onygenales</taxon>
        <taxon>Ajellomycetaceae</taxon>
        <taxon>Paracoccidioides</taxon>
    </lineage>
</organism>
<dbReference type="VEuPathDB" id="FungiDB:PAAG_12117"/>
<dbReference type="RefSeq" id="XP_015702721.1">
    <property type="nucleotide sequence ID" value="XM_015847646.1"/>
</dbReference>
<dbReference type="EMBL" id="KN294007">
    <property type="protein sequence ID" value="KGQ01173.1"/>
    <property type="molecule type" value="Genomic_DNA"/>
</dbReference>
<evidence type="ECO:0000313" key="2">
    <source>
        <dbReference type="Proteomes" id="UP000002059"/>
    </source>
</evidence>